<evidence type="ECO:0000313" key="3">
    <source>
        <dbReference type="Proteomes" id="UP001259803"/>
    </source>
</evidence>
<keyword evidence="1" id="KW-0812">Transmembrane</keyword>
<name>A0ABU2ZET8_9SPHN</name>
<accession>A0ABU2ZET8</accession>
<gene>
    <name evidence="2" type="ORF">RM533_02805</name>
</gene>
<protein>
    <submittedName>
        <fullName evidence="2">Phage holin family protein</fullName>
    </submittedName>
</protein>
<sequence length="144" mass="15334">MTDTFVPAGSRKTTIPLEPRIETTRTVPTDEALADRSLVEDAKALVQDGKLLAEAELDFQKKRASYAAGKAGGIAARFAAAGVIAFLAAIALTVGLVIALGQLITIWGSTALVTLVYLLIAYLLVRDGQKKLQHVKSVVTTEKR</sequence>
<dbReference type="Pfam" id="PF07332">
    <property type="entry name" value="Phage_holin_3_6"/>
    <property type="match status" value="1"/>
</dbReference>
<dbReference type="Proteomes" id="UP001259803">
    <property type="component" value="Unassembled WGS sequence"/>
</dbReference>
<keyword evidence="1" id="KW-1133">Transmembrane helix</keyword>
<keyword evidence="3" id="KW-1185">Reference proteome</keyword>
<comment type="caution">
    <text evidence="2">The sequence shown here is derived from an EMBL/GenBank/DDBJ whole genome shotgun (WGS) entry which is preliminary data.</text>
</comment>
<feature type="transmembrane region" description="Helical" evidence="1">
    <location>
        <begin position="78"/>
        <end position="100"/>
    </location>
</feature>
<feature type="transmembrane region" description="Helical" evidence="1">
    <location>
        <begin position="106"/>
        <end position="125"/>
    </location>
</feature>
<organism evidence="2 3">
    <name type="scientific">Croceicoccus esteveae</name>
    <dbReference type="NCBI Taxonomy" id="3075597"/>
    <lineage>
        <taxon>Bacteria</taxon>
        <taxon>Pseudomonadati</taxon>
        <taxon>Pseudomonadota</taxon>
        <taxon>Alphaproteobacteria</taxon>
        <taxon>Sphingomonadales</taxon>
        <taxon>Erythrobacteraceae</taxon>
        <taxon>Croceicoccus</taxon>
    </lineage>
</organism>
<keyword evidence="1" id="KW-0472">Membrane</keyword>
<reference evidence="2 3" key="1">
    <citation type="submission" date="2023-09" db="EMBL/GenBank/DDBJ databases">
        <authorList>
            <person name="Rey-Velasco X."/>
        </authorList>
    </citation>
    <scope>NUCLEOTIDE SEQUENCE [LARGE SCALE GENOMIC DNA]</scope>
    <source>
        <strain evidence="2 3">F390</strain>
    </source>
</reference>
<dbReference type="RefSeq" id="WP_311339652.1">
    <property type="nucleotide sequence ID" value="NZ_JAVRHS010000001.1"/>
</dbReference>
<evidence type="ECO:0000256" key="1">
    <source>
        <dbReference type="SAM" id="Phobius"/>
    </source>
</evidence>
<dbReference type="EMBL" id="JAVRHS010000001">
    <property type="protein sequence ID" value="MDT0575113.1"/>
    <property type="molecule type" value="Genomic_DNA"/>
</dbReference>
<dbReference type="InterPro" id="IPR009937">
    <property type="entry name" value="Phage_holin_3_6"/>
</dbReference>
<proteinExistence type="predicted"/>
<evidence type="ECO:0000313" key="2">
    <source>
        <dbReference type="EMBL" id="MDT0575113.1"/>
    </source>
</evidence>